<name>S9RCL8_SCHOY</name>
<keyword evidence="4" id="KW-0539">Nucleus</keyword>
<comment type="subcellular location">
    <subcellularLocation>
        <location evidence="1">Nucleus</location>
    </subcellularLocation>
</comment>
<dbReference type="eggNOG" id="ENOG502QSEW">
    <property type="taxonomic scope" value="Eukaryota"/>
</dbReference>
<dbReference type="HOGENOM" id="CLU_017323_0_0_1"/>
<feature type="compositionally biased region" description="Polar residues" evidence="5">
    <location>
        <begin position="834"/>
        <end position="845"/>
    </location>
</feature>
<dbReference type="SUPFAM" id="SSF48371">
    <property type="entry name" value="ARM repeat"/>
    <property type="match status" value="1"/>
</dbReference>
<evidence type="ECO:0000256" key="5">
    <source>
        <dbReference type="SAM" id="MobiDB-lite"/>
    </source>
</evidence>
<protein>
    <recommendedName>
        <fullName evidence="3">Pre-rRNA-processing protein RIX1</fullName>
    </recommendedName>
</protein>
<dbReference type="PANTHER" id="PTHR34105:SF1">
    <property type="entry name" value="PROLINE-, GLUTAMIC ACID- AND LEUCINE-RICH PROTEIN 1"/>
    <property type="match status" value="1"/>
</dbReference>
<dbReference type="OrthoDB" id="20900at2759"/>
<dbReference type="Pfam" id="PF08167">
    <property type="entry name" value="RIX1"/>
    <property type="match status" value="1"/>
</dbReference>
<proteinExistence type="inferred from homology"/>
<dbReference type="Proteomes" id="UP000016088">
    <property type="component" value="Unassembled WGS sequence"/>
</dbReference>
<dbReference type="GO" id="GO:0000792">
    <property type="term" value="C:heterochromatin"/>
    <property type="evidence" value="ECO:0007669"/>
    <property type="project" value="EnsemblFungi"/>
</dbReference>
<feature type="compositionally biased region" description="Basic and acidic residues" evidence="5">
    <location>
        <begin position="649"/>
        <end position="660"/>
    </location>
</feature>
<dbReference type="EMBL" id="KE503207">
    <property type="protein sequence ID" value="EPX71859.1"/>
    <property type="molecule type" value="Genomic_DNA"/>
</dbReference>
<dbReference type="OMA" id="GGWEILR"/>
<feature type="region of interest" description="Disordered" evidence="5">
    <location>
        <begin position="649"/>
        <end position="845"/>
    </location>
</feature>
<keyword evidence="8" id="KW-1185">Reference proteome</keyword>
<feature type="domain" description="Pre-rRNA-processing protein RIX1 N-terminal" evidence="6">
    <location>
        <begin position="14"/>
        <end position="205"/>
    </location>
</feature>
<dbReference type="VEuPathDB" id="FungiDB:SOCG_03795"/>
<feature type="compositionally biased region" description="Acidic residues" evidence="5">
    <location>
        <begin position="735"/>
        <end position="748"/>
    </location>
</feature>
<feature type="compositionally biased region" description="Polar residues" evidence="5">
    <location>
        <begin position="813"/>
        <end position="823"/>
    </location>
</feature>
<feature type="compositionally biased region" description="Polar residues" evidence="5">
    <location>
        <begin position="789"/>
        <end position="803"/>
    </location>
</feature>
<evidence type="ECO:0000256" key="3">
    <source>
        <dbReference type="ARBA" id="ARBA00021502"/>
    </source>
</evidence>
<dbReference type="InterPro" id="IPR012583">
    <property type="entry name" value="RIX1_N"/>
</dbReference>
<gene>
    <name evidence="7" type="ORF">SOCG_03795</name>
</gene>
<dbReference type="AlphaFoldDB" id="S9RCL8"/>
<dbReference type="GO" id="GO:0005634">
    <property type="term" value="C:nucleus"/>
    <property type="evidence" value="ECO:0007669"/>
    <property type="project" value="UniProtKB-SubCell"/>
</dbReference>
<evidence type="ECO:0000313" key="8">
    <source>
        <dbReference type="Proteomes" id="UP000016088"/>
    </source>
</evidence>
<sequence>MQNSMTDLLEGGSLSLVKSWLSTSFPNEKTLPLQIPIIADILLKQKCIKNLGSSEQGLLVRSNWCTSLTRMLHHKDFKLRWSAIILIDCTISQSWECLIDHGVTWIKLLIQLLNRPELPRTLESAISTVSKIFISSSGKPGITRELVTPNLSSFITACLRVGETGKCLETIFVCLYQILIHHAPTFRPFSSSIKNLCIEVLEEHEIIDSTLKKKAAVLYASLYRCQGKGNLSDNWKKDFVNSIQEYHVALNFLFNLIIEEQTYADVARDEELSFPKIKGHYEESYQLALQRCRNLHLILMSFLSTKTEKSVSLPIRHLLDLIRRIYNVQLSSSVKSTIENSVQALLFMVLPHLHTLANELSRKLLAVCPSSLMVVLSSTLDSVNDCLLSEATHDGVFCTSLQLISEFLEKMHVDVPLPKYENVVALALERITKSKDRASGEAVVAGADQARATKKRKTLAGSQTGDSLISSVSAGFSLDDKCLTHCFSFLSSVLKNTISLPRMLRTKIDRTILQLALAEPTPDALTHLHDLLIASILAPGDCQAIILPHALHVLTGPLGIMHTSPVVSSHAGQYLKTFDILLHPRFPPLQKRLPVYEEENAFESRFEPVSAISRTSPVLQPLGLSGFSSNAVGGNEEAKYDSVEVKDHLESNNLTSEHKKTYLASEKASDETGKETMTIELDESENGQKGTENKQNEYGSYQKAEGTVTFSRSDQNEEDTKMTAEDTKQATSTIDNEEEDEDENEEIDLSINASIDTDGEEPVIHEEVTTIEHTSQKQDLTEKDKLEHTNSSASLDRSNSVDQGTIGLENDEITSPSENNVSNGDEGVDEDNESLPSINLDSDSD</sequence>
<dbReference type="GO" id="GO:0006364">
    <property type="term" value="P:rRNA processing"/>
    <property type="evidence" value="ECO:0007669"/>
    <property type="project" value="EnsemblFungi"/>
</dbReference>
<comment type="similarity">
    <text evidence="2">Belongs to the RIX1/PELP1 family.</text>
</comment>
<dbReference type="PANTHER" id="PTHR34105">
    <property type="entry name" value="PROLINE-, GLUTAMIC ACID- AND LEUCINE-RICH PROTEIN 1"/>
    <property type="match status" value="1"/>
</dbReference>
<accession>S9RCL8</accession>
<evidence type="ECO:0000256" key="1">
    <source>
        <dbReference type="ARBA" id="ARBA00004123"/>
    </source>
</evidence>
<evidence type="ECO:0000256" key="4">
    <source>
        <dbReference type="ARBA" id="ARBA00023242"/>
    </source>
</evidence>
<organism evidence="7 8">
    <name type="scientific">Schizosaccharomyces octosporus (strain yFS286)</name>
    <name type="common">Fission yeast</name>
    <name type="synonym">Octosporomyces octosporus</name>
    <dbReference type="NCBI Taxonomy" id="483514"/>
    <lineage>
        <taxon>Eukaryota</taxon>
        <taxon>Fungi</taxon>
        <taxon>Dikarya</taxon>
        <taxon>Ascomycota</taxon>
        <taxon>Taphrinomycotina</taxon>
        <taxon>Schizosaccharomycetes</taxon>
        <taxon>Schizosaccharomycetales</taxon>
        <taxon>Schizosaccharomycetaceae</taxon>
        <taxon>Schizosaccharomyces</taxon>
    </lineage>
</organism>
<feature type="compositionally biased region" description="Basic and acidic residues" evidence="5">
    <location>
        <begin position="714"/>
        <end position="728"/>
    </location>
</feature>
<evidence type="ECO:0000256" key="2">
    <source>
        <dbReference type="ARBA" id="ARBA00010511"/>
    </source>
</evidence>
<feature type="compositionally biased region" description="Basic and acidic residues" evidence="5">
    <location>
        <begin position="762"/>
        <end position="788"/>
    </location>
</feature>
<reference evidence="7 8" key="1">
    <citation type="journal article" date="2011" name="Science">
        <title>Comparative functional genomics of the fission yeasts.</title>
        <authorList>
            <person name="Rhind N."/>
            <person name="Chen Z."/>
            <person name="Yassour M."/>
            <person name="Thompson D.A."/>
            <person name="Haas B.J."/>
            <person name="Habib N."/>
            <person name="Wapinski I."/>
            <person name="Roy S."/>
            <person name="Lin M.F."/>
            <person name="Heiman D.I."/>
            <person name="Young S.K."/>
            <person name="Furuya K."/>
            <person name="Guo Y."/>
            <person name="Pidoux A."/>
            <person name="Chen H.M."/>
            <person name="Robbertse B."/>
            <person name="Goldberg J.M."/>
            <person name="Aoki K."/>
            <person name="Bayne E.H."/>
            <person name="Berlin A.M."/>
            <person name="Desjardins C.A."/>
            <person name="Dobbs E."/>
            <person name="Dukaj L."/>
            <person name="Fan L."/>
            <person name="FitzGerald M.G."/>
            <person name="French C."/>
            <person name="Gujja S."/>
            <person name="Hansen K."/>
            <person name="Keifenheim D."/>
            <person name="Levin J.Z."/>
            <person name="Mosher R.A."/>
            <person name="Mueller C.A."/>
            <person name="Pfiffner J."/>
            <person name="Priest M."/>
            <person name="Russ C."/>
            <person name="Smialowska A."/>
            <person name="Swoboda P."/>
            <person name="Sykes S.M."/>
            <person name="Vaughn M."/>
            <person name="Vengrova S."/>
            <person name="Yoder R."/>
            <person name="Zeng Q."/>
            <person name="Allshire R."/>
            <person name="Baulcombe D."/>
            <person name="Birren B.W."/>
            <person name="Brown W."/>
            <person name="Ekwall K."/>
            <person name="Kellis M."/>
            <person name="Leatherwood J."/>
            <person name="Levin H."/>
            <person name="Margalit H."/>
            <person name="Martienssen R."/>
            <person name="Nieduszynski C.A."/>
            <person name="Spatafora J.W."/>
            <person name="Friedman N."/>
            <person name="Dalgaard J.Z."/>
            <person name="Baumann P."/>
            <person name="Niki H."/>
            <person name="Regev A."/>
            <person name="Nusbaum C."/>
        </authorList>
    </citation>
    <scope>NUCLEOTIDE SEQUENCE [LARGE SCALE GENOMIC DNA]</scope>
    <source>
        <strain evidence="8">yFS286</strain>
    </source>
</reference>
<dbReference type="InterPro" id="IPR016024">
    <property type="entry name" value="ARM-type_fold"/>
</dbReference>
<evidence type="ECO:0000313" key="7">
    <source>
        <dbReference type="EMBL" id="EPX71859.1"/>
    </source>
</evidence>
<dbReference type="GO" id="GO:0120330">
    <property type="term" value="C:rixosome complex"/>
    <property type="evidence" value="ECO:0007669"/>
    <property type="project" value="EnsemblFungi"/>
</dbReference>
<evidence type="ECO:0000259" key="6">
    <source>
        <dbReference type="Pfam" id="PF08167"/>
    </source>
</evidence>
<dbReference type="RefSeq" id="XP_013019159.1">
    <property type="nucleotide sequence ID" value="XM_013163705.1"/>
</dbReference>
<dbReference type="GeneID" id="25032763"/>